<dbReference type="InterPro" id="IPR016032">
    <property type="entry name" value="Sig_transdc_resp-reg_C-effctor"/>
</dbReference>
<dbReference type="SUPFAM" id="SSF46894">
    <property type="entry name" value="C-terminal effector domain of the bipartite response regulators"/>
    <property type="match status" value="1"/>
</dbReference>
<dbReference type="Gene3D" id="1.10.10.10">
    <property type="entry name" value="Winged helix-like DNA-binding domain superfamily/Winged helix DNA-binding domain"/>
    <property type="match status" value="1"/>
</dbReference>
<dbReference type="GO" id="GO:0006355">
    <property type="term" value="P:regulation of DNA-templated transcription"/>
    <property type="evidence" value="ECO:0007669"/>
    <property type="project" value="InterPro"/>
</dbReference>
<organism evidence="3 4">
    <name type="scientific">Amycolatopsis acidiphila</name>
    <dbReference type="NCBI Taxonomy" id="715473"/>
    <lineage>
        <taxon>Bacteria</taxon>
        <taxon>Bacillati</taxon>
        <taxon>Actinomycetota</taxon>
        <taxon>Actinomycetes</taxon>
        <taxon>Pseudonocardiales</taxon>
        <taxon>Pseudonocardiaceae</taxon>
        <taxon>Amycolatopsis</taxon>
    </lineage>
</organism>
<comment type="caution">
    <text evidence="3">The sequence shown here is derived from an EMBL/GenBank/DDBJ whole genome shotgun (WGS) entry which is preliminary data.</text>
</comment>
<dbReference type="InterPro" id="IPR000792">
    <property type="entry name" value="Tscrpt_reg_LuxR_C"/>
</dbReference>
<evidence type="ECO:0000259" key="2">
    <source>
        <dbReference type="PROSITE" id="PS50043"/>
    </source>
</evidence>
<dbReference type="GO" id="GO:0003677">
    <property type="term" value="F:DNA binding"/>
    <property type="evidence" value="ECO:0007669"/>
    <property type="project" value="InterPro"/>
</dbReference>
<dbReference type="InterPro" id="IPR036388">
    <property type="entry name" value="WH-like_DNA-bd_sf"/>
</dbReference>
<evidence type="ECO:0000313" key="4">
    <source>
        <dbReference type="Proteomes" id="UP000318578"/>
    </source>
</evidence>
<feature type="domain" description="HTH luxR-type" evidence="2">
    <location>
        <begin position="1"/>
        <end position="39"/>
    </location>
</feature>
<dbReference type="Proteomes" id="UP000318578">
    <property type="component" value="Unassembled WGS sequence"/>
</dbReference>
<dbReference type="Pfam" id="PF00196">
    <property type="entry name" value="GerE"/>
    <property type="match status" value="1"/>
</dbReference>
<sequence>MAARLFLAEGTVRNYLSSAMAKLRARNRTEEAGTAQTRGRLWSSCGRNPETAVTAPAARRLRAAAPGK</sequence>
<evidence type="ECO:0000313" key="3">
    <source>
        <dbReference type="EMBL" id="TVT26123.1"/>
    </source>
</evidence>
<dbReference type="AlphaFoldDB" id="A0A558APD9"/>
<dbReference type="OrthoDB" id="9808843at2"/>
<gene>
    <name evidence="3" type="ORF">FNH06_01250</name>
</gene>
<dbReference type="EMBL" id="VJZA01000001">
    <property type="protein sequence ID" value="TVT26123.1"/>
    <property type="molecule type" value="Genomic_DNA"/>
</dbReference>
<evidence type="ECO:0000256" key="1">
    <source>
        <dbReference type="SAM" id="MobiDB-lite"/>
    </source>
</evidence>
<dbReference type="PROSITE" id="PS50043">
    <property type="entry name" value="HTH_LUXR_2"/>
    <property type="match status" value="1"/>
</dbReference>
<protein>
    <submittedName>
        <fullName evidence="3">Response regulator transcription factor</fullName>
    </submittedName>
</protein>
<name>A0A558APD9_9PSEU</name>
<reference evidence="3 4" key="1">
    <citation type="submission" date="2019-07" db="EMBL/GenBank/DDBJ databases">
        <title>New species of Amycolatopsis and Streptomyces.</title>
        <authorList>
            <person name="Duangmal K."/>
            <person name="Teo W.F.A."/>
            <person name="Lipun K."/>
        </authorList>
    </citation>
    <scope>NUCLEOTIDE SEQUENCE [LARGE SCALE GENOMIC DNA]</scope>
    <source>
        <strain evidence="3 4">JCM 30562</strain>
    </source>
</reference>
<feature type="compositionally biased region" description="Low complexity" evidence="1">
    <location>
        <begin position="55"/>
        <end position="68"/>
    </location>
</feature>
<accession>A0A558APD9</accession>
<proteinExistence type="predicted"/>
<keyword evidence="4" id="KW-1185">Reference proteome</keyword>
<feature type="region of interest" description="Disordered" evidence="1">
    <location>
        <begin position="27"/>
        <end position="68"/>
    </location>
</feature>